<dbReference type="Proteomes" id="UP001385951">
    <property type="component" value="Unassembled WGS sequence"/>
</dbReference>
<dbReference type="EMBL" id="JASBNA010000025">
    <property type="protein sequence ID" value="KAK7684485.1"/>
    <property type="molecule type" value="Genomic_DNA"/>
</dbReference>
<reference evidence="1 3" key="1">
    <citation type="submission" date="2022-09" db="EMBL/GenBank/DDBJ databases">
        <authorList>
            <person name="Palmer J.M."/>
        </authorList>
    </citation>
    <scope>NUCLEOTIDE SEQUENCE [LARGE SCALE GENOMIC DNA]</scope>
    <source>
        <strain evidence="1 3">DSM 7382</strain>
    </source>
</reference>
<protein>
    <submittedName>
        <fullName evidence="1">Uncharacterized protein</fullName>
    </submittedName>
</protein>
<proteinExistence type="predicted"/>
<sequence>MPTYRQPTTEPTPVENARLVVIGGSRAGIHRVVEGYEGIAPLTEYAGPCFPLSVYCRSLAEAETVWQLQSIAQIMERESEQKVAAAFITSVVVCHLFNKDETAVFHAAFLGFYRRPMVFFSWADAYPYAQCFPDSKVQRVKTFVDAIIWLCLRPRSSVDLEHAVEFVRPQPLGRIVLVGDSQVSLTQAASQKIEASPPIASTSASVLPVVAISDSERAASGMPTWVSDILWNAEVSADTIFYRTRNIKGELLRSYKSAPADTVLVPSLGAIVDIVVDGLGFTPDTIRRLHTTFIDARQLSSSHNGWFLNTMAKHHMSLVEAAMFWGLIRVPNGTTFQYREKYVFKE</sequence>
<comment type="caution">
    <text evidence="1">The sequence shown here is derived from an EMBL/GenBank/DDBJ whole genome shotgun (WGS) entry which is preliminary data.</text>
</comment>
<keyword evidence="3" id="KW-1185">Reference proteome</keyword>
<gene>
    <name evidence="2" type="ORF">QCA50_005665</name>
    <name evidence="1" type="ORF">QCA50_012432</name>
</gene>
<organism evidence="1 3">
    <name type="scientific">Cerrena zonata</name>
    <dbReference type="NCBI Taxonomy" id="2478898"/>
    <lineage>
        <taxon>Eukaryota</taxon>
        <taxon>Fungi</taxon>
        <taxon>Dikarya</taxon>
        <taxon>Basidiomycota</taxon>
        <taxon>Agaricomycotina</taxon>
        <taxon>Agaricomycetes</taxon>
        <taxon>Polyporales</taxon>
        <taxon>Cerrenaceae</taxon>
        <taxon>Cerrena</taxon>
    </lineage>
</organism>
<evidence type="ECO:0000313" key="2">
    <source>
        <dbReference type="EMBL" id="KAK7690567.1"/>
    </source>
</evidence>
<evidence type="ECO:0000313" key="3">
    <source>
        <dbReference type="Proteomes" id="UP001385951"/>
    </source>
</evidence>
<dbReference type="AlphaFoldDB" id="A0AAW0G041"/>
<accession>A0AAW0G041</accession>
<name>A0AAW0G041_9APHY</name>
<dbReference type="EMBL" id="JASBNA010000006">
    <property type="protein sequence ID" value="KAK7690567.1"/>
    <property type="molecule type" value="Genomic_DNA"/>
</dbReference>
<evidence type="ECO:0000313" key="1">
    <source>
        <dbReference type="EMBL" id="KAK7684485.1"/>
    </source>
</evidence>